<feature type="signal peptide" evidence="1">
    <location>
        <begin position="1"/>
        <end position="25"/>
    </location>
</feature>
<dbReference type="InterPro" id="IPR006212">
    <property type="entry name" value="Furin_repeat"/>
</dbReference>
<dbReference type="InterPro" id="IPR052798">
    <property type="entry name" value="Giardia_VSA"/>
</dbReference>
<reference evidence="2" key="1">
    <citation type="submission" date="2020-11" db="EMBL/GenBank/DDBJ databases">
        <title>Chlorella ohadii genome sequencing and assembly.</title>
        <authorList>
            <person name="Murik O."/>
            <person name="Treves H."/>
            <person name="Kedem I."/>
            <person name="Shotland Y."/>
            <person name="Kaplan A."/>
        </authorList>
    </citation>
    <scope>NUCLEOTIDE SEQUENCE</scope>
    <source>
        <strain evidence="2">1</strain>
    </source>
</reference>
<dbReference type="SMART" id="SM00261">
    <property type="entry name" value="FU"/>
    <property type="match status" value="3"/>
</dbReference>
<organism evidence="2 3">
    <name type="scientific">Chlorella ohadii</name>
    <dbReference type="NCBI Taxonomy" id="2649997"/>
    <lineage>
        <taxon>Eukaryota</taxon>
        <taxon>Viridiplantae</taxon>
        <taxon>Chlorophyta</taxon>
        <taxon>core chlorophytes</taxon>
        <taxon>Trebouxiophyceae</taxon>
        <taxon>Chlorellales</taxon>
        <taxon>Chlorellaceae</taxon>
        <taxon>Chlorella clade</taxon>
        <taxon>Chlorella</taxon>
    </lineage>
</organism>
<dbReference type="PANTHER" id="PTHR23275">
    <property type="entry name" value="CABRIOLET.-RELATED"/>
    <property type="match status" value="1"/>
</dbReference>
<protein>
    <submittedName>
        <fullName evidence="2">Uncharacterized protein</fullName>
    </submittedName>
</protein>
<sequence>MVRSGRRHLPLVALLALLGTDMAAAAPNLCVANQNGVWSDQEELDRVGACKVCSADGTRCEQCWEFFSMNSSGDCVPCKATEYGEGTGAALTCISCKADDPSHCYNCGGRFLLREEPDDFQGFYADANGKCIQCPTPHCAECQNVTGVCLQCEPGYGLVGFFFDPAAAACTPCKAGCARCESADECSGCDYGYLPDPATGQCAPCPSNCQECSAANQCSQCKSGHTNVTTDGSACAACADPLCSFCAEGVDKCTSCSENGFGPDPATKRCVACTTPNCSSCSDSAATCTECGPGYVLDGATGACEPCKVQNCSWCRISSQTGQEECESCLNGYTSSVANADPITACVPGSA</sequence>
<comment type="caution">
    <text evidence="2">The sequence shown here is derived from an EMBL/GenBank/DDBJ whole genome shotgun (WGS) entry which is preliminary data.</text>
</comment>
<gene>
    <name evidence="2" type="ORF">COHA_007315</name>
</gene>
<dbReference type="InterPro" id="IPR009030">
    <property type="entry name" value="Growth_fac_rcpt_cys_sf"/>
</dbReference>
<dbReference type="Proteomes" id="UP001205105">
    <property type="component" value="Unassembled WGS sequence"/>
</dbReference>
<dbReference type="AlphaFoldDB" id="A0AAD5H009"/>
<feature type="chain" id="PRO_5041948431" evidence="1">
    <location>
        <begin position="26"/>
        <end position="351"/>
    </location>
</feature>
<keyword evidence="1" id="KW-0732">Signal</keyword>
<evidence type="ECO:0000313" key="2">
    <source>
        <dbReference type="EMBL" id="KAI7838909.1"/>
    </source>
</evidence>
<keyword evidence="3" id="KW-1185">Reference proteome</keyword>
<dbReference type="SUPFAM" id="SSF57184">
    <property type="entry name" value="Growth factor receptor domain"/>
    <property type="match status" value="3"/>
</dbReference>
<dbReference type="Gene3D" id="2.10.220.10">
    <property type="entry name" value="Hormone Receptor, Insulin-like Growth Factor Receptor 1, Chain A, domain 2"/>
    <property type="match status" value="1"/>
</dbReference>
<dbReference type="PANTHER" id="PTHR23275:SF100">
    <property type="entry name" value="EGF-LIKE DOMAIN-CONTAINING PROTEIN"/>
    <property type="match status" value="1"/>
</dbReference>
<proteinExistence type="predicted"/>
<evidence type="ECO:0000256" key="1">
    <source>
        <dbReference type="SAM" id="SignalP"/>
    </source>
</evidence>
<dbReference type="EMBL" id="JADXDR010000113">
    <property type="protein sequence ID" value="KAI7838909.1"/>
    <property type="molecule type" value="Genomic_DNA"/>
</dbReference>
<evidence type="ECO:0000313" key="3">
    <source>
        <dbReference type="Proteomes" id="UP001205105"/>
    </source>
</evidence>
<accession>A0AAD5H009</accession>
<name>A0AAD5H009_9CHLO</name>